<reference evidence="4 5" key="1">
    <citation type="submission" date="2020-04" db="EMBL/GenBank/DDBJ databases">
        <authorList>
            <person name="Zhang R."/>
            <person name="Schippers A."/>
        </authorList>
    </citation>
    <scope>NUCLEOTIDE SEQUENCE [LARGE SCALE GENOMIC DNA]</scope>
    <source>
        <strain evidence="4 5">DSM 109850</strain>
    </source>
</reference>
<dbReference type="CDD" id="cd05121">
    <property type="entry name" value="ABC1_ADCK3-like"/>
    <property type="match status" value="1"/>
</dbReference>
<gene>
    <name evidence="4" type="ORF">HIJ39_13430</name>
</gene>
<dbReference type="InterPro" id="IPR050154">
    <property type="entry name" value="UbiB_kinase"/>
</dbReference>
<feature type="transmembrane region" description="Helical" evidence="2">
    <location>
        <begin position="548"/>
        <end position="567"/>
    </location>
</feature>
<dbReference type="InterPro" id="IPR004147">
    <property type="entry name" value="ABC1_dom"/>
</dbReference>
<dbReference type="SUPFAM" id="SSF56112">
    <property type="entry name" value="Protein kinase-like (PK-like)"/>
    <property type="match status" value="1"/>
</dbReference>
<dbReference type="EMBL" id="JABBVZ010000048">
    <property type="protein sequence ID" value="NMP23341.1"/>
    <property type="molecule type" value="Genomic_DNA"/>
</dbReference>
<sequence>MTIRPSSKVRLSRIRRTAAIFRLAISYWRDARALDRAKRRLSDSEFHRQEQAIYRAGGQRFREAALRLGGLIIKVGQFLSARTDVLPLAFTRELAALQDQVPAAPWDEVKALMEAMWEEPLDALFSQVEPEPLAAASLGQVHRAMLTDGEMVAIKVQRPGIDRVARIDLSALRVIMGWLERRTRVGRRLNAVRLLEEFETLVGEELDYRIEEAHQVRFAAQFANDARIRVPKPLTHLTRERVLVMEYVEGIKLNQPDAIRQAGLDGPQLAHLLIESYLKQIITDGFVQLDPHAGNFFADSEGRLIFLDFGMMGEIPPGDLAAVADLLRSVLGRDARGVVSAIDRLGFIRPGASPRLMMRAVQLMVDHLSGVPLKPGPEMDRAVAEFQDFLYQEPLQFPARYMFLGRAIGMLFGLISGLNPDLDWMHFLREKALPLLNARLAQDAPWINTLGGWAGQLLGADVGNVVEGAAAIGWTELRGLAALPGQARRVLQLMEDGTLATQPELTPLLRRVDWMGQLALALVRSLWSGLALALAWAINALWPHIPGIRPTGIILAVLAWISAAMAARRARSHLGRPRR</sequence>
<comment type="caution">
    <text evidence="4">The sequence shown here is derived from an EMBL/GenBank/DDBJ whole genome shotgun (WGS) entry which is preliminary data.</text>
</comment>
<keyword evidence="4" id="KW-0808">Transferase</keyword>
<feature type="domain" description="ABC1 atypical kinase-like" evidence="3">
    <location>
        <begin position="97"/>
        <end position="340"/>
    </location>
</feature>
<accession>A0A7Y0Q3U3</accession>
<organism evidence="4 5">
    <name type="scientific">Sulfobacillus harzensis</name>
    <dbReference type="NCBI Taxonomy" id="2729629"/>
    <lineage>
        <taxon>Bacteria</taxon>
        <taxon>Bacillati</taxon>
        <taxon>Bacillota</taxon>
        <taxon>Clostridia</taxon>
        <taxon>Eubacteriales</taxon>
        <taxon>Clostridiales Family XVII. Incertae Sedis</taxon>
        <taxon>Sulfobacillus</taxon>
    </lineage>
</organism>
<keyword evidence="5" id="KW-1185">Reference proteome</keyword>
<proteinExistence type="inferred from homology"/>
<dbReference type="Pfam" id="PF03109">
    <property type="entry name" value="ABC1"/>
    <property type="match status" value="1"/>
</dbReference>
<dbReference type="AlphaFoldDB" id="A0A7Y0Q3U3"/>
<evidence type="ECO:0000256" key="2">
    <source>
        <dbReference type="SAM" id="Phobius"/>
    </source>
</evidence>
<dbReference type="GO" id="GO:0016301">
    <property type="term" value="F:kinase activity"/>
    <property type="evidence" value="ECO:0007669"/>
    <property type="project" value="UniProtKB-KW"/>
</dbReference>
<protein>
    <submittedName>
        <fullName evidence="4">AarF/ABC1/UbiB kinase family protein</fullName>
    </submittedName>
</protein>
<evidence type="ECO:0000313" key="4">
    <source>
        <dbReference type="EMBL" id="NMP23341.1"/>
    </source>
</evidence>
<dbReference type="InterPro" id="IPR011009">
    <property type="entry name" value="Kinase-like_dom_sf"/>
</dbReference>
<comment type="similarity">
    <text evidence="1">Belongs to the protein kinase superfamily. ADCK protein kinase family.</text>
</comment>
<feature type="transmembrane region" description="Helical" evidence="2">
    <location>
        <begin position="518"/>
        <end position="542"/>
    </location>
</feature>
<keyword evidence="2" id="KW-0472">Membrane</keyword>
<dbReference type="Proteomes" id="UP000533476">
    <property type="component" value="Unassembled WGS sequence"/>
</dbReference>
<dbReference type="RefSeq" id="WP_169100526.1">
    <property type="nucleotide sequence ID" value="NZ_JABBVZ010000048.1"/>
</dbReference>
<keyword evidence="2" id="KW-0812">Transmembrane</keyword>
<evidence type="ECO:0000259" key="3">
    <source>
        <dbReference type="Pfam" id="PF03109"/>
    </source>
</evidence>
<dbReference type="PANTHER" id="PTHR10566:SF113">
    <property type="entry name" value="PROTEIN ACTIVITY OF BC1 COMPLEX KINASE 7, CHLOROPLASTIC"/>
    <property type="match status" value="1"/>
</dbReference>
<evidence type="ECO:0000256" key="1">
    <source>
        <dbReference type="ARBA" id="ARBA00009670"/>
    </source>
</evidence>
<evidence type="ECO:0000313" key="5">
    <source>
        <dbReference type="Proteomes" id="UP000533476"/>
    </source>
</evidence>
<feature type="transmembrane region" description="Helical" evidence="2">
    <location>
        <begin position="401"/>
        <end position="419"/>
    </location>
</feature>
<dbReference type="PANTHER" id="PTHR10566">
    <property type="entry name" value="CHAPERONE-ACTIVITY OF BC1 COMPLEX CABC1 -RELATED"/>
    <property type="match status" value="1"/>
</dbReference>
<name>A0A7Y0Q3U3_9FIRM</name>
<keyword evidence="2" id="KW-1133">Transmembrane helix</keyword>
<keyword evidence="4" id="KW-0418">Kinase</keyword>